<feature type="transmembrane region" description="Helical" evidence="8">
    <location>
        <begin position="159"/>
        <end position="176"/>
    </location>
</feature>
<keyword evidence="10" id="KW-1185">Reference proteome</keyword>
<keyword evidence="6 8" id="KW-1133">Transmembrane helix</keyword>
<keyword evidence="5" id="KW-0201">Cytochrome c-type biogenesis</keyword>
<reference evidence="9" key="1">
    <citation type="journal article" date="2014" name="Int. J. Syst. Evol. Microbiol.">
        <title>Complete genome sequence of Corynebacterium casei LMG S-19264T (=DSM 44701T), isolated from a smear-ripened cheese.</title>
        <authorList>
            <consortium name="US DOE Joint Genome Institute (JGI-PGF)"/>
            <person name="Walter F."/>
            <person name="Albersmeier A."/>
            <person name="Kalinowski J."/>
            <person name="Ruckert C."/>
        </authorList>
    </citation>
    <scope>NUCLEOTIDE SEQUENCE</scope>
    <source>
        <strain evidence="9">CGMCC 1.15966</strain>
    </source>
</reference>
<accession>A0A8H9FX07</accession>
<keyword evidence="4 8" id="KW-0812">Transmembrane</keyword>
<dbReference type="Proteomes" id="UP000614460">
    <property type="component" value="Unassembled WGS sequence"/>
</dbReference>
<sequence>MNLIEQVKTLIYKDVVLEWRSKYAINSILLYVVSTVFVCYQSFKSVDTVVWNTLFWIILLFASINAMSRSFIQETGNRHLYYYSIVSPKAIILAKIIYNSLVMILMTGIAFIVYNLIFKTEIGNLPVYLLSIFLGSISFASVFTMIAGISAKAGNNSTIMAILSFPVIIPLLIILIKLSRTALMGGFLAGSWPDIAVLLAINVVTIAISLLLFPYLWRD</sequence>
<dbReference type="PANTHER" id="PTHR30070:SF1">
    <property type="entry name" value="CYTOCHROME C BIOGENESIS B-RELATED"/>
    <property type="match status" value="1"/>
</dbReference>
<feature type="transmembrane region" description="Helical" evidence="8">
    <location>
        <begin position="196"/>
        <end position="217"/>
    </location>
</feature>
<dbReference type="InterPro" id="IPR003544">
    <property type="entry name" value="Cyt_c_biogenesis_CcmB"/>
</dbReference>
<dbReference type="GO" id="GO:0017004">
    <property type="term" value="P:cytochrome complex assembly"/>
    <property type="evidence" value="ECO:0007669"/>
    <property type="project" value="UniProtKB-KW"/>
</dbReference>
<dbReference type="PANTHER" id="PTHR30070">
    <property type="entry name" value="HEME EXPORTER PROTEIN B"/>
    <property type="match status" value="1"/>
</dbReference>
<dbReference type="Pfam" id="PF03379">
    <property type="entry name" value="CcmB"/>
    <property type="match status" value="1"/>
</dbReference>
<comment type="subcellular location">
    <subcellularLocation>
        <location evidence="1">Membrane</location>
        <topology evidence="1">Multi-pass membrane protein</topology>
    </subcellularLocation>
</comment>
<comment type="similarity">
    <text evidence="2">Belongs to the CcmB/CycW/HelB family.</text>
</comment>
<evidence type="ECO:0000256" key="1">
    <source>
        <dbReference type="ARBA" id="ARBA00004141"/>
    </source>
</evidence>
<reference evidence="9" key="2">
    <citation type="submission" date="2020-09" db="EMBL/GenBank/DDBJ databases">
        <authorList>
            <person name="Sun Q."/>
            <person name="Zhou Y."/>
        </authorList>
    </citation>
    <scope>NUCLEOTIDE SEQUENCE</scope>
    <source>
        <strain evidence="9">CGMCC 1.15966</strain>
    </source>
</reference>
<evidence type="ECO:0000256" key="7">
    <source>
        <dbReference type="ARBA" id="ARBA00023136"/>
    </source>
</evidence>
<dbReference type="EMBL" id="BMKM01000001">
    <property type="protein sequence ID" value="GGE09219.1"/>
    <property type="molecule type" value="Genomic_DNA"/>
</dbReference>
<comment type="caution">
    <text evidence="9">The sequence shown here is derived from an EMBL/GenBank/DDBJ whole genome shotgun (WGS) entry which is preliminary data.</text>
</comment>
<keyword evidence="7 8" id="KW-0472">Membrane</keyword>
<dbReference type="GO" id="GO:0015232">
    <property type="term" value="F:heme transmembrane transporter activity"/>
    <property type="evidence" value="ECO:0007669"/>
    <property type="project" value="InterPro"/>
</dbReference>
<feature type="transmembrane region" description="Helical" evidence="8">
    <location>
        <begin position="23"/>
        <end position="43"/>
    </location>
</feature>
<evidence type="ECO:0000256" key="2">
    <source>
        <dbReference type="ARBA" id="ARBA00010544"/>
    </source>
</evidence>
<feature type="transmembrane region" description="Helical" evidence="8">
    <location>
        <begin position="126"/>
        <end position="147"/>
    </location>
</feature>
<evidence type="ECO:0000256" key="3">
    <source>
        <dbReference type="ARBA" id="ARBA00022448"/>
    </source>
</evidence>
<dbReference type="RefSeq" id="WP_094255682.1">
    <property type="nucleotide sequence ID" value="NZ_BMKM01000001.1"/>
</dbReference>
<feature type="transmembrane region" description="Helical" evidence="8">
    <location>
        <begin position="92"/>
        <end position="114"/>
    </location>
</feature>
<evidence type="ECO:0000256" key="8">
    <source>
        <dbReference type="SAM" id="Phobius"/>
    </source>
</evidence>
<dbReference type="AlphaFoldDB" id="A0A8H9FX07"/>
<evidence type="ECO:0000313" key="9">
    <source>
        <dbReference type="EMBL" id="GGE09219.1"/>
    </source>
</evidence>
<dbReference type="GO" id="GO:0005886">
    <property type="term" value="C:plasma membrane"/>
    <property type="evidence" value="ECO:0007669"/>
    <property type="project" value="TreeGrafter"/>
</dbReference>
<dbReference type="GO" id="GO:1903607">
    <property type="term" value="P:cytochrome c biosynthetic process"/>
    <property type="evidence" value="ECO:0007669"/>
    <property type="project" value="TreeGrafter"/>
</dbReference>
<organism evidence="9 10">
    <name type="scientific">Sphingobacterium cellulitidis</name>
    <dbReference type="NCBI Taxonomy" id="1768011"/>
    <lineage>
        <taxon>Bacteria</taxon>
        <taxon>Pseudomonadati</taxon>
        <taxon>Bacteroidota</taxon>
        <taxon>Sphingobacteriia</taxon>
        <taxon>Sphingobacteriales</taxon>
        <taxon>Sphingobacteriaceae</taxon>
        <taxon>Sphingobacterium</taxon>
    </lineage>
</organism>
<name>A0A8H9FX07_9SPHI</name>
<gene>
    <name evidence="9" type="ORF">GCM10011516_03610</name>
</gene>
<evidence type="ECO:0000256" key="5">
    <source>
        <dbReference type="ARBA" id="ARBA00022748"/>
    </source>
</evidence>
<keyword evidence="3" id="KW-0813">Transport</keyword>
<evidence type="ECO:0000256" key="4">
    <source>
        <dbReference type="ARBA" id="ARBA00022692"/>
    </source>
</evidence>
<protein>
    <submittedName>
        <fullName evidence="9">Cytochrome C biogenesis protein CcmB</fullName>
    </submittedName>
</protein>
<proteinExistence type="inferred from homology"/>
<evidence type="ECO:0000256" key="6">
    <source>
        <dbReference type="ARBA" id="ARBA00022989"/>
    </source>
</evidence>
<feature type="transmembrane region" description="Helical" evidence="8">
    <location>
        <begin position="49"/>
        <end position="72"/>
    </location>
</feature>
<evidence type="ECO:0000313" key="10">
    <source>
        <dbReference type="Proteomes" id="UP000614460"/>
    </source>
</evidence>